<sequence>MDAAEPFNVPVNPEALGIPVSTIYYKIPLPQNPATLSSLFFSKGQVSQKLERNHHRRNTESTLETKQKESFAGIETARTPSVCWSDTKVSNVIMLSGTRTICSNLEKSDQRVKKNFMKYWTAAGLYYEPSKGTKGVEDAALSGDGKVAKGGQAK</sequence>
<feature type="region of interest" description="Disordered" evidence="1">
    <location>
        <begin position="131"/>
        <end position="154"/>
    </location>
</feature>
<evidence type="ECO:0000256" key="1">
    <source>
        <dbReference type="SAM" id="MobiDB-lite"/>
    </source>
</evidence>
<dbReference type="EMBL" id="SDMP01000004">
    <property type="protein sequence ID" value="RYR61461.1"/>
    <property type="molecule type" value="Genomic_DNA"/>
</dbReference>
<dbReference type="PANTHER" id="PTHR47809">
    <property type="entry name" value="DNA-BINDING BROMODOMAIN-CONTAINING PROTEIN"/>
    <property type="match status" value="1"/>
</dbReference>
<accession>A0A445DE58</accession>
<dbReference type="STRING" id="3818.A0A445DE58"/>
<gene>
    <name evidence="2" type="ORF">Ahy_A04g018638</name>
</gene>
<dbReference type="PANTHER" id="PTHR47809:SF2">
    <property type="entry name" value="DNA-BINDING BROMODOMAIN-CONTAINING PROTEIN"/>
    <property type="match status" value="1"/>
</dbReference>
<evidence type="ECO:0000313" key="3">
    <source>
        <dbReference type="Proteomes" id="UP000289738"/>
    </source>
</evidence>
<organism evidence="2 3">
    <name type="scientific">Arachis hypogaea</name>
    <name type="common">Peanut</name>
    <dbReference type="NCBI Taxonomy" id="3818"/>
    <lineage>
        <taxon>Eukaryota</taxon>
        <taxon>Viridiplantae</taxon>
        <taxon>Streptophyta</taxon>
        <taxon>Embryophyta</taxon>
        <taxon>Tracheophyta</taxon>
        <taxon>Spermatophyta</taxon>
        <taxon>Magnoliopsida</taxon>
        <taxon>eudicotyledons</taxon>
        <taxon>Gunneridae</taxon>
        <taxon>Pentapetalae</taxon>
        <taxon>rosids</taxon>
        <taxon>fabids</taxon>
        <taxon>Fabales</taxon>
        <taxon>Fabaceae</taxon>
        <taxon>Papilionoideae</taxon>
        <taxon>50 kb inversion clade</taxon>
        <taxon>dalbergioids sensu lato</taxon>
        <taxon>Dalbergieae</taxon>
        <taxon>Pterocarpus clade</taxon>
        <taxon>Arachis</taxon>
    </lineage>
</organism>
<protein>
    <submittedName>
        <fullName evidence="2">Uncharacterized protein</fullName>
    </submittedName>
</protein>
<name>A0A445DE58_ARAHY</name>
<comment type="caution">
    <text evidence="2">The sequence shown here is derived from an EMBL/GenBank/DDBJ whole genome shotgun (WGS) entry which is preliminary data.</text>
</comment>
<keyword evidence="3" id="KW-1185">Reference proteome</keyword>
<dbReference type="AlphaFoldDB" id="A0A445DE58"/>
<reference evidence="2 3" key="1">
    <citation type="submission" date="2019-01" db="EMBL/GenBank/DDBJ databases">
        <title>Sequencing of cultivated peanut Arachis hypogaea provides insights into genome evolution and oil improvement.</title>
        <authorList>
            <person name="Chen X."/>
        </authorList>
    </citation>
    <scope>NUCLEOTIDE SEQUENCE [LARGE SCALE GENOMIC DNA]</scope>
    <source>
        <strain evidence="3">cv. Fuhuasheng</strain>
        <tissue evidence="2">Leaves</tissue>
    </source>
</reference>
<evidence type="ECO:0000313" key="2">
    <source>
        <dbReference type="EMBL" id="RYR61461.1"/>
    </source>
</evidence>
<proteinExistence type="predicted"/>
<dbReference type="Proteomes" id="UP000289738">
    <property type="component" value="Chromosome A04"/>
</dbReference>